<dbReference type="Proteomes" id="UP000237000">
    <property type="component" value="Unassembled WGS sequence"/>
</dbReference>
<evidence type="ECO:0000256" key="1">
    <source>
        <dbReference type="SAM" id="Phobius"/>
    </source>
</evidence>
<keyword evidence="1" id="KW-1133">Transmembrane helix</keyword>
<name>A0A2P5EIS8_TREOI</name>
<evidence type="ECO:0000313" key="2">
    <source>
        <dbReference type="EMBL" id="PON85457.1"/>
    </source>
</evidence>
<organism evidence="2 3">
    <name type="scientific">Trema orientale</name>
    <name type="common">Charcoal tree</name>
    <name type="synonym">Celtis orientalis</name>
    <dbReference type="NCBI Taxonomy" id="63057"/>
    <lineage>
        <taxon>Eukaryota</taxon>
        <taxon>Viridiplantae</taxon>
        <taxon>Streptophyta</taxon>
        <taxon>Embryophyta</taxon>
        <taxon>Tracheophyta</taxon>
        <taxon>Spermatophyta</taxon>
        <taxon>Magnoliopsida</taxon>
        <taxon>eudicotyledons</taxon>
        <taxon>Gunneridae</taxon>
        <taxon>Pentapetalae</taxon>
        <taxon>rosids</taxon>
        <taxon>fabids</taxon>
        <taxon>Rosales</taxon>
        <taxon>Cannabaceae</taxon>
        <taxon>Trema</taxon>
    </lineage>
</organism>
<feature type="non-terminal residue" evidence="2">
    <location>
        <position position="1"/>
    </location>
</feature>
<gene>
    <name evidence="2" type="ORF">TorRG33x02_187370</name>
</gene>
<sequence>FIHSNLYLWCFTIFFVFFLFLVLSLRLVLFLSRSKEVFLLFVLWMCC</sequence>
<keyword evidence="1" id="KW-0812">Transmembrane</keyword>
<reference evidence="3" key="1">
    <citation type="submission" date="2016-06" db="EMBL/GenBank/DDBJ databases">
        <title>Parallel loss of symbiosis genes in relatives of nitrogen-fixing non-legume Parasponia.</title>
        <authorList>
            <person name="Van Velzen R."/>
            <person name="Holmer R."/>
            <person name="Bu F."/>
            <person name="Rutten L."/>
            <person name="Van Zeijl A."/>
            <person name="Liu W."/>
            <person name="Santuari L."/>
            <person name="Cao Q."/>
            <person name="Sharma T."/>
            <person name="Shen D."/>
            <person name="Roswanjaya Y."/>
            <person name="Wardhani T."/>
            <person name="Kalhor M.S."/>
            <person name="Jansen J."/>
            <person name="Van den Hoogen J."/>
            <person name="Gungor B."/>
            <person name="Hartog M."/>
            <person name="Hontelez J."/>
            <person name="Verver J."/>
            <person name="Yang W.-C."/>
            <person name="Schijlen E."/>
            <person name="Repin R."/>
            <person name="Schilthuizen M."/>
            <person name="Schranz E."/>
            <person name="Heidstra R."/>
            <person name="Miyata K."/>
            <person name="Fedorova E."/>
            <person name="Kohlen W."/>
            <person name="Bisseling T."/>
            <person name="Smit S."/>
            <person name="Geurts R."/>
        </authorList>
    </citation>
    <scope>NUCLEOTIDE SEQUENCE [LARGE SCALE GENOMIC DNA]</scope>
    <source>
        <strain evidence="3">cv. RG33-2</strain>
    </source>
</reference>
<dbReference type="AlphaFoldDB" id="A0A2P5EIS8"/>
<evidence type="ECO:0000313" key="3">
    <source>
        <dbReference type="Proteomes" id="UP000237000"/>
    </source>
</evidence>
<keyword evidence="1" id="KW-0472">Membrane</keyword>
<feature type="transmembrane region" description="Helical" evidence="1">
    <location>
        <begin position="6"/>
        <end position="29"/>
    </location>
</feature>
<protein>
    <submittedName>
        <fullName evidence="2">Uncharacterized protein</fullName>
    </submittedName>
</protein>
<dbReference type="EMBL" id="JXTC01000147">
    <property type="protein sequence ID" value="PON85457.1"/>
    <property type="molecule type" value="Genomic_DNA"/>
</dbReference>
<dbReference type="InParanoid" id="A0A2P5EIS8"/>
<proteinExistence type="predicted"/>
<keyword evidence="3" id="KW-1185">Reference proteome</keyword>
<accession>A0A2P5EIS8</accession>
<comment type="caution">
    <text evidence="2">The sequence shown here is derived from an EMBL/GenBank/DDBJ whole genome shotgun (WGS) entry which is preliminary data.</text>
</comment>